<dbReference type="STRING" id="1077972.ARGLB_037_01490"/>
<dbReference type="InterPro" id="IPR019888">
    <property type="entry name" value="Tscrpt_reg_AsnC-like"/>
</dbReference>
<accession>H0QK58</accession>
<reference evidence="5 6" key="1">
    <citation type="submission" date="2011-12" db="EMBL/GenBank/DDBJ databases">
        <title>Whole genome shotgun sequence of Arthrobacter globiformis NBRC 12137.</title>
        <authorList>
            <person name="Miyazawa S."/>
            <person name="Hosoyama A."/>
            <person name="Tsuchikane K."/>
            <person name="Katsumata H."/>
            <person name="Yamazaki S."/>
            <person name="Fujita N."/>
        </authorList>
    </citation>
    <scope>NUCLEOTIDE SEQUENCE [LARGE SCALE GENOMIC DNA]</scope>
    <source>
        <strain evidence="5 6">NBRC 12137</strain>
    </source>
</reference>
<organism evidence="5 6">
    <name type="scientific">Arthrobacter globiformis (strain ATCC 8010 / DSM 20124 / JCM 1332 / NBRC 12137 / NCIMB 8907 / NRRL B-2979 / 168)</name>
    <dbReference type="NCBI Taxonomy" id="1077972"/>
    <lineage>
        <taxon>Bacteria</taxon>
        <taxon>Bacillati</taxon>
        <taxon>Actinomycetota</taxon>
        <taxon>Actinomycetes</taxon>
        <taxon>Micrococcales</taxon>
        <taxon>Micrococcaceae</taxon>
        <taxon>Arthrobacter</taxon>
    </lineage>
</organism>
<keyword evidence="1" id="KW-0805">Transcription regulation</keyword>
<dbReference type="GO" id="GO:0043565">
    <property type="term" value="F:sequence-specific DNA binding"/>
    <property type="evidence" value="ECO:0007669"/>
    <property type="project" value="InterPro"/>
</dbReference>
<evidence type="ECO:0000256" key="3">
    <source>
        <dbReference type="ARBA" id="ARBA00023163"/>
    </source>
</evidence>
<proteinExistence type="predicted"/>
<evidence type="ECO:0000256" key="2">
    <source>
        <dbReference type="ARBA" id="ARBA00023125"/>
    </source>
</evidence>
<dbReference type="InterPro" id="IPR019887">
    <property type="entry name" value="Tscrpt_reg_AsnC/Lrp_C"/>
</dbReference>
<dbReference type="Pfam" id="PF01037">
    <property type="entry name" value="AsnC_trans_reg"/>
    <property type="match status" value="1"/>
</dbReference>
<evidence type="ECO:0000313" key="6">
    <source>
        <dbReference type="Proteomes" id="UP000003828"/>
    </source>
</evidence>
<dbReference type="SUPFAM" id="SSF54909">
    <property type="entry name" value="Dimeric alpha+beta barrel"/>
    <property type="match status" value="2"/>
</dbReference>
<dbReference type="SMART" id="SM00344">
    <property type="entry name" value="HTH_ASNC"/>
    <property type="match status" value="2"/>
</dbReference>
<dbReference type="GO" id="GO:0005829">
    <property type="term" value="C:cytosol"/>
    <property type="evidence" value="ECO:0007669"/>
    <property type="project" value="TreeGrafter"/>
</dbReference>
<dbReference type="Gene3D" id="3.30.70.920">
    <property type="match status" value="2"/>
</dbReference>
<dbReference type="PROSITE" id="PS00519">
    <property type="entry name" value="HTH_ASNC_1"/>
    <property type="match status" value="1"/>
</dbReference>
<dbReference type="SUPFAM" id="SSF46785">
    <property type="entry name" value="Winged helix' DNA-binding domain"/>
    <property type="match status" value="2"/>
</dbReference>
<dbReference type="InterPro" id="IPR036388">
    <property type="entry name" value="WH-like_DNA-bd_sf"/>
</dbReference>
<protein>
    <submittedName>
        <fullName evidence="5">Putative AsnC family transcriptional regulator</fullName>
    </submittedName>
</protein>
<dbReference type="PANTHER" id="PTHR30154:SF34">
    <property type="entry name" value="TRANSCRIPTIONAL REGULATOR AZLB"/>
    <property type="match status" value="1"/>
</dbReference>
<dbReference type="InterPro" id="IPR036390">
    <property type="entry name" value="WH_DNA-bd_sf"/>
</dbReference>
<keyword evidence="6" id="KW-1185">Reference proteome</keyword>
<evidence type="ECO:0000256" key="1">
    <source>
        <dbReference type="ARBA" id="ARBA00023015"/>
    </source>
</evidence>
<evidence type="ECO:0000259" key="4">
    <source>
        <dbReference type="PROSITE" id="PS50956"/>
    </source>
</evidence>
<sequence length="308" mass="33355">MSMDATDRELVRLLQVNGRATFQELSEAVGLSGESTRTRVTRLEKTGVVRVVASVAPQLLGYSSSALVGVNVSIAARAVAQRLAEVSASSFVVCTGGRFDLLAEIDCRSDPELLDVLDEIRGIPGVVRCESFMHLAVAKYAYRQSVFQPQTTGSPQPLEPVELDEVDYAIIDALREDGRAPYATLAKKAGVPYSSTRRKVLQLMESGVLHINTLLGSAAPHRYVQASVGLRTTGSPRHVADALQQVPEVGMVLFTAGSHDLIIEVTCEDKQALLDFVDTTLSSIDGIVSSETYLYLDIQKLPFSWGSR</sequence>
<dbReference type="InterPro" id="IPR011008">
    <property type="entry name" value="Dimeric_a/b-barrel"/>
</dbReference>
<name>H0QK58_ARTG1</name>
<keyword evidence="2" id="KW-0238">DNA-binding</keyword>
<gene>
    <name evidence="5" type="ORF">ARGLB_037_01490</name>
</gene>
<dbReference type="GO" id="GO:0043200">
    <property type="term" value="P:response to amino acid"/>
    <property type="evidence" value="ECO:0007669"/>
    <property type="project" value="TreeGrafter"/>
</dbReference>
<comment type="caution">
    <text evidence="5">The sequence shown here is derived from an EMBL/GenBank/DDBJ whole genome shotgun (WGS) entry which is preliminary data.</text>
</comment>
<dbReference type="AlphaFoldDB" id="H0QK58"/>
<dbReference type="InterPro" id="IPR054609">
    <property type="entry name" value="PF0864-like_C"/>
</dbReference>
<dbReference type="Pfam" id="PF13404">
    <property type="entry name" value="HTH_AsnC-type"/>
    <property type="match status" value="2"/>
</dbReference>
<dbReference type="Proteomes" id="UP000003828">
    <property type="component" value="Unassembled WGS sequence"/>
</dbReference>
<dbReference type="PANTHER" id="PTHR30154">
    <property type="entry name" value="LEUCINE-RESPONSIVE REGULATORY PROTEIN"/>
    <property type="match status" value="1"/>
</dbReference>
<dbReference type="InterPro" id="IPR019885">
    <property type="entry name" value="Tscrpt_reg_HTH_AsnC-type_CS"/>
</dbReference>
<feature type="domain" description="HTH asnC-type" evidence="4">
    <location>
        <begin position="3"/>
        <end position="63"/>
    </location>
</feature>
<dbReference type="InterPro" id="IPR000485">
    <property type="entry name" value="AsnC-type_HTH_dom"/>
</dbReference>
<dbReference type="PRINTS" id="PR00033">
    <property type="entry name" value="HTHASNC"/>
</dbReference>
<dbReference type="EMBL" id="BAEG01000037">
    <property type="protein sequence ID" value="GAB13298.1"/>
    <property type="molecule type" value="Genomic_DNA"/>
</dbReference>
<evidence type="ECO:0000313" key="5">
    <source>
        <dbReference type="EMBL" id="GAB13298.1"/>
    </source>
</evidence>
<dbReference type="eggNOG" id="COG1522">
    <property type="taxonomic scope" value="Bacteria"/>
</dbReference>
<dbReference type="Pfam" id="PF22482">
    <property type="entry name" value="AsnC_trans_reg_3"/>
    <property type="match status" value="1"/>
</dbReference>
<dbReference type="PROSITE" id="PS50956">
    <property type="entry name" value="HTH_ASNC_2"/>
    <property type="match status" value="1"/>
</dbReference>
<dbReference type="Gene3D" id="1.10.10.10">
    <property type="entry name" value="Winged helix-like DNA-binding domain superfamily/Winged helix DNA-binding domain"/>
    <property type="match status" value="2"/>
</dbReference>
<keyword evidence="3" id="KW-0804">Transcription</keyword>